<evidence type="ECO:0000256" key="2">
    <source>
        <dbReference type="SAM" id="SignalP"/>
    </source>
</evidence>
<dbReference type="InterPro" id="IPR027381">
    <property type="entry name" value="LytR/CpsA/Psr_C"/>
</dbReference>
<evidence type="ECO:0000259" key="3">
    <source>
        <dbReference type="Pfam" id="PF13399"/>
    </source>
</evidence>
<feature type="chain" id="PRO_5002640657" description="LytR/CpsA/Psr regulator C-terminal domain-containing protein" evidence="2">
    <location>
        <begin position="32"/>
        <end position="403"/>
    </location>
</feature>
<keyword evidence="2" id="KW-0732">Signal</keyword>
<feature type="coiled-coil region" evidence="1">
    <location>
        <begin position="273"/>
        <end position="300"/>
    </location>
</feature>
<feature type="signal peptide" evidence="2">
    <location>
        <begin position="1"/>
        <end position="31"/>
    </location>
</feature>
<dbReference type="EMBL" id="CP000544">
    <property type="protein sequence ID" value="ABM60815.1"/>
    <property type="molecule type" value="Genomic_DNA"/>
</dbReference>
<dbReference type="HOGENOM" id="CLU_682898_0_0_6"/>
<proteinExistence type="predicted"/>
<evidence type="ECO:0000313" key="4">
    <source>
        <dbReference type="EMBL" id="ABM60815.1"/>
    </source>
</evidence>
<gene>
    <name evidence="4" type="ordered locus">Hhal_0020</name>
</gene>
<keyword evidence="5" id="KW-1185">Reference proteome</keyword>
<reference evidence="4 5" key="2">
    <citation type="journal article" date="2013" name="Stand. Genomic Sci.">
        <title>Complete genome sequence of Halorhodospira halophila SL1.</title>
        <authorList>
            <person name="Challacombe J.F."/>
            <person name="Majid S."/>
            <person name="Deole R."/>
            <person name="Brettin T.S."/>
            <person name="Bruce D."/>
            <person name="Delano S.F."/>
            <person name="Detter J.C."/>
            <person name="Gleasner C.D."/>
            <person name="Han C.S."/>
            <person name="Misra M."/>
            <person name="Reitenga K.G."/>
            <person name="Mikhailova N."/>
            <person name="Woyke T."/>
            <person name="Pitluck S."/>
            <person name="Nolan M."/>
            <person name="Land M.L."/>
            <person name="Saunders E."/>
            <person name="Tapia R."/>
            <person name="Lapidus A."/>
            <person name="Ivanova N."/>
            <person name="Hoff W.D."/>
        </authorList>
    </citation>
    <scope>NUCLEOTIDE SEQUENCE [LARGE SCALE GENOMIC DNA]</scope>
    <source>
        <strain evidence="5">DSM 244 / SL1</strain>
    </source>
</reference>
<dbReference type="AlphaFoldDB" id="A1WT03"/>
<dbReference type="eggNOG" id="COG3206">
    <property type="taxonomic scope" value="Bacteria"/>
</dbReference>
<sequence length="403" mass="44475">MKASAIAGCCNKLRHRIVAGAALVTAGNAVAGSTLPESGILDPGQIDVRGTVGLSYFGAGQGTTMDVLPSLRTGLPGPFDVAVTVPYRNDLEQEQYALRSSFRTDFSYRFLDDGPRQAVLGGYMTFDPSDAGEGVGSGSHNYGVSADYRAEDIVGTGTFYLRGAVERLDHRDDPGADEVSYRLANRLTAEIGLGLDVDVDAEPYFGLRGTQGLGSTTRDQQSLSFRPGIRFRYTPNSEVQFLAQFDTVQRNAEPERAIFVTWTYQHRPPERDLDSLRERISANEMAIERLDRRVSDIERRLLTRTEVPEPETREGVVVLNHSGIPELTTLVVDTLENLDLSVGDTRDEDDVARRDRTKILYRPGHAERAREIARALPGNQLIEQRDDMPNQAEIAVLIGFDLE</sequence>
<reference evidence="5" key="1">
    <citation type="submission" date="2006-12" db="EMBL/GenBank/DDBJ databases">
        <title>Complete sequence of Halorhodospira halophila SL1.</title>
        <authorList>
            <consortium name="US DOE Joint Genome Institute"/>
            <person name="Copeland A."/>
            <person name="Lucas S."/>
            <person name="Lapidus A."/>
            <person name="Barry K."/>
            <person name="Detter J.C."/>
            <person name="Glavina del Rio T."/>
            <person name="Hammon N."/>
            <person name="Israni S."/>
            <person name="Dalin E."/>
            <person name="Tice H."/>
            <person name="Pitluck S."/>
            <person name="Saunders E."/>
            <person name="Brettin T."/>
            <person name="Bruce D."/>
            <person name="Han C."/>
            <person name="Tapia R."/>
            <person name="Schmutz J."/>
            <person name="Larimer F."/>
            <person name="Land M."/>
            <person name="Hauser L."/>
            <person name="Kyrpides N."/>
            <person name="Mikhailova N."/>
            <person name="Hoff W."/>
            <person name="Richardson P."/>
        </authorList>
    </citation>
    <scope>NUCLEOTIDE SEQUENCE [LARGE SCALE GENOMIC DNA]</scope>
    <source>
        <strain evidence="5">DSM 244 / SL1</strain>
    </source>
</reference>
<dbReference type="Pfam" id="PF13399">
    <property type="entry name" value="LytR_C"/>
    <property type="match status" value="1"/>
</dbReference>
<organism evidence="4 5">
    <name type="scientific">Halorhodospira halophila (strain DSM 244 / SL1)</name>
    <name type="common">Ectothiorhodospira halophila (strain DSM 244 / SL1)</name>
    <dbReference type="NCBI Taxonomy" id="349124"/>
    <lineage>
        <taxon>Bacteria</taxon>
        <taxon>Pseudomonadati</taxon>
        <taxon>Pseudomonadota</taxon>
        <taxon>Gammaproteobacteria</taxon>
        <taxon>Chromatiales</taxon>
        <taxon>Ectothiorhodospiraceae</taxon>
        <taxon>Halorhodospira</taxon>
    </lineage>
</organism>
<dbReference type="Gene3D" id="3.30.70.2390">
    <property type="match status" value="1"/>
</dbReference>
<evidence type="ECO:0000256" key="1">
    <source>
        <dbReference type="SAM" id="Coils"/>
    </source>
</evidence>
<evidence type="ECO:0000313" key="5">
    <source>
        <dbReference type="Proteomes" id="UP000000647"/>
    </source>
</evidence>
<dbReference type="KEGG" id="hha:Hhal_0020"/>
<protein>
    <recommendedName>
        <fullName evidence="3">LytR/CpsA/Psr regulator C-terminal domain-containing protein</fullName>
    </recommendedName>
</protein>
<accession>A1WT03</accession>
<keyword evidence="1" id="KW-0175">Coiled coil</keyword>
<name>A1WT03_HALHL</name>
<dbReference type="STRING" id="349124.Hhal_0020"/>
<feature type="domain" description="LytR/CpsA/Psr regulator C-terminal" evidence="3">
    <location>
        <begin position="316"/>
        <end position="399"/>
    </location>
</feature>
<dbReference type="Proteomes" id="UP000000647">
    <property type="component" value="Chromosome"/>
</dbReference>